<dbReference type="Proteomes" id="UP001633002">
    <property type="component" value="Unassembled WGS sequence"/>
</dbReference>
<keyword evidence="2" id="KW-1185">Reference proteome</keyword>
<reference evidence="1 2" key="1">
    <citation type="submission" date="2024-09" db="EMBL/GenBank/DDBJ databases">
        <title>Chromosome-scale assembly of Riccia sorocarpa.</title>
        <authorList>
            <person name="Paukszto L."/>
        </authorList>
    </citation>
    <scope>NUCLEOTIDE SEQUENCE [LARGE SCALE GENOMIC DNA]</scope>
    <source>
        <strain evidence="1">LP-2024</strain>
        <tissue evidence="1">Aerial parts of the thallus</tissue>
    </source>
</reference>
<dbReference type="EMBL" id="JBJQOH010000004">
    <property type="protein sequence ID" value="KAL3688573.1"/>
    <property type="molecule type" value="Genomic_DNA"/>
</dbReference>
<name>A0ABD3HAZ5_9MARC</name>
<evidence type="ECO:0000313" key="2">
    <source>
        <dbReference type="Proteomes" id="UP001633002"/>
    </source>
</evidence>
<organism evidence="1 2">
    <name type="scientific">Riccia sorocarpa</name>
    <dbReference type="NCBI Taxonomy" id="122646"/>
    <lineage>
        <taxon>Eukaryota</taxon>
        <taxon>Viridiplantae</taxon>
        <taxon>Streptophyta</taxon>
        <taxon>Embryophyta</taxon>
        <taxon>Marchantiophyta</taxon>
        <taxon>Marchantiopsida</taxon>
        <taxon>Marchantiidae</taxon>
        <taxon>Marchantiales</taxon>
        <taxon>Ricciaceae</taxon>
        <taxon>Riccia</taxon>
    </lineage>
</organism>
<accession>A0ABD3HAZ5</accession>
<dbReference type="AlphaFoldDB" id="A0ABD3HAZ5"/>
<sequence length="159" mass="18719">MRNDEEKKKWKRTAELWTQWFQPRKSFKYHACISAKYKACESMSDNTIRFISGKDTFTRMDETTRLGIGRMGLTHRVGVVDEELAQVLGDHEDCHYVVTVMCHASTSRRYKESPPTIIRPIGLFKDKKRHMLLFTLWNGGTLKKYMNLEKRSRGRISLE</sequence>
<evidence type="ECO:0000313" key="1">
    <source>
        <dbReference type="EMBL" id="KAL3688573.1"/>
    </source>
</evidence>
<proteinExistence type="predicted"/>
<protein>
    <submittedName>
        <fullName evidence="1">Uncharacterized protein</fullName>
    </submittedName>
</protein>
<comment type="caution">
    <text evidence="1">The sequence shown here is derived from an EMBL/GenBank/DDBJ whole genome shotgun (WGS) entry which is preliminary data.</text>
</comment>
<gene>
    <name evidence="1" type="ORF">R1sor_014882</name>
</gene>